<dbReference type="Pfam" id="PF00172">
    <property type="entry name" value="Zn_clus"/>
    <property type="match status" value="1"/>
</dbReference>
<protein>
    <recommendedName>
        <fullName evidence="5">Zn(2)-C6 fungal-type domain-containing protein</fullName>
    </recommendedName>
</protein>
<dbReference type="GO" id="GO:0008270">
    <property type="term" value="F:zinc ion binding"/>
    <property type="evidence" value="ECO:0007669"/>
    <property type="project" value="InterPro"/>
</dbReference>
<dbReference type="CDD" id="cd00067">
    <property type="entry name" value="GAL4"/>
    <property type="match status" value="1"/>
</dbReference>
<proteinExistence type="predicted"/>
<dbReference type="CDD" id="cd12148">
    <property type="entry name" value="fungal_TF_MHR"/>
    <property type="match status" value="1"/>
</dbReference>
<keyword evidence="2" id="KW-0479">Metal-binding</keyword>
<accession>A0A9P5LE45</accession>
<organism evidence="6 7">
    <name type="scientific">Cylindrodendrum hubeiense</name>
    <dbReference type="NCBI Taxonomy" id="595255"/>
    <lineage>
        <taxon>Eukaryota</taxon>
        <taxon>Fungi</taxon>
        <taxon>Dikarya</taxon>
        <taxon>Ascomycota</taxon>
        <taxon>Pezizomycotina</taxon>
        <taxon>Sordariomycetes</taxon>
        <taxon>Hypocreomycetidae</taxon>
        <taxon>Hypocreales</taxon>
        <taxon>Nectriaceae</taxon>
        <taxon>Cylindrodendrum</taxon>
    </lineage>
</organism>
<dbReference type="PANTHER" id="PTHR31001">
    <property type="entry name" value="UNCHARACTERIZED TRANSCRIPTIONAL REGULATORY PROTEIN"/>
    <property type="match status" value="1"/>
</dbReference>
<keyword evidence="7" id="KW-1185">Reference proteome</keyword>
<dbReference type="InterPro" id="IPR036864">
    <property type="entry name" value="Zn2-C6_fun-type_DNA-bd_sf"/>
</dbReference>
<dbReference type="GO" id="GO:0006351">
    <property type="term" value="P:DNA-templated transcription"/>
    <property type="evidence" value="ECO:0007669"/>
    <property type="project" value="InterPro"/>
</dbReference>
<feature type="region of interest" description="Disordered" evidence="4">
    <location>
        <begin position="81"/>
        <end position="113"/>
    </location>
</feature>
<reference evidence="6" key="1">
    <citation type="submission" date="2020-03" db="EMBL/GenBank/DDBJ databases">
        <title>Draft Genome Sequence of Cylindrodendrum hubeiense.</title>
        <authorList>
            <person name="Buettner E."/>
            <person name="Kellner H."/>
        </authorList>
    </citation>
    <scope>NUCLEOTIDE SEQUENCE</scope>
    <source>
        <strain evidence="6">IHI 201604</strain>
    </source>
</reference>
<dbReference type="AlphaFoldDB" id="A0A9P5LE45"/>
<feature type="domain" description="Zn(2)-C6 fungal-type" evidence="5">
    <location>
        <begin position="17"/>
        <end position="48"/>
    </location>
</feature>
<evidence type="ECO:0000313" key="7">
    <source>
        <dbReference type="Proteomes" id="UP000722485"/>
    </source>
</evidence>
<evidence type="ECO:0000259" key="5">
    <source>
        <dbReference type="PROSITE" id="PS50048"/>
    </source>
</evidence>
<sequence length="673" mass="74890">MASHPTRAITRNRDRLVCTECRRRKLKCDRSTPCSSCVRRGVPSSCEYRPSGGLLEEERGRRMHAEERLQHLEKLVNQLATQRSEATPAPSDPTSSGPDTSAPSSTAGYTEAAPDDMIYNGSTHWSAMLQDIQALRSAIIPDDPGDAEVEPPELTADTGIGLLFGAAPAGLLTFSEVLSHYLPSRQETDRLTAAYFRHKAIAAPFIHAAQFRRLYQAFWTSPATAPPLWTSLLFSICHVASNVLTHVHSSAADLQSPPSTQFSLASAHCLSLGCYFRPQPFAVEGLLLFAQAQCLTCLELSPDLGVLFGSLIRLTTQMGYHRDPDVHWSDKFTPFEGEMRRRTWSMAMQLDLLVAFHLGLPSNVQFPTWDTKAPRAIMNKELREDMAELPPEREDSTDILFYLIKHRFVQVFEKILRHVLSKRPPTSVENGEGQSMVKELDELDIEIRGVYATVPEDLQSRDMVDSVFDSPSTIVTRLCVSNLYHKCFCVLHRPYATLGRTRSVLVCLSSSRAIVSDMVDVYYEFAPGGQMETEMWFISSLSWHDFLIGATALCLALCKLKDGGEDPDSDIELLKRARDIFAEQAPRRAKDTKRVVAVIDTTIRHVMGVDTASGHSSAGSATDIVMTSADIEAVVQTAQLEESWAFGDFSTVAGPLEDPTWRYLEQMLDLEPQ</sequence>
<dbReference type="SUPFAM" id="SSF57701">
    <property type="entry name" value="Zn2/Cys6 DNA-binding domain"/>
    <property type="match status" value="1"/>
</dbReference>
<dbReference type="GO" id="GO:0003677">
    <property type="term" value="F:DNA binding"/>
    <property type="evidence" value="ECO:0007669"/>
    <property type="project" value="InterPro"/>
</dbReference>
<keyword evidence="3" id="KW-0539">Nucleus</keyword>
<dbReference type="InterPro" id="IPR050613">
    <property type="entry name" value="Sec_Metabolite_Reg"/>
</dbReference>
<dbReference type="PROSITE" id="PS00463">
    <property type="entry name" value="ZN2_CY6_FUNGAL_1"/>
    <property type="match status" value="1"/>
</dbReference>
<dbReference type="GO" id="GO:0000981">
    <property type="term" value="F:DNA-binding transcription factor activity, RNA polymerase II-specific"/>
    <property type="evidence" value="ECO:0007669"/>
    <property type="project" value="InterPro"/>
</dbReference>
<evidence type="ECO:0000313" key="6">
    <source>
        <dbReference type="EMBL" id="KAF7554587.1"/>
    </source>
</evidence>
<dbReference type="EMBL" id="JAANBB010000030">
    <property type="protein sequence ID" value="KAF7554587.1"/>
    <property type="molecule type" value="Genomic_DNA"/>
</dbReference>
<evidence type="ECO:0000256" key="2">
    <source>
        <dbReference type="ARBA" id="ARBA00022723"/>
    </source>
</evidence>
<comment type="subcellular location">
    <subcellularLocation>
        <location evidence="1">Nucleus</location>
    </subcellularLocation>
</comment>
<dbReference type="OrthoDB" id="4934715at2759"/>
<feature type="compositionally biased region" description="Low complexity" evidence="4">
    <location>
        <begin position="86"/>
        <end position="107"/>
    </location>
</feature>
<dbReference type="PANTHER" id="PTHR31001:SF49">
    <property type="entry name" value="ZN(II)2CYS6 TRANSCRIPTION FACTOR (EUROFUNG)"/>
    <property type="match status" value="1"/>
</dbReference>
<dbReference type="GO" id="GO:0005634">
    <property type="term" value="C:nucleus"/>
    <property type="evidence" value="ECO:0007669"/>
    <property type="project" value="UniProtKB-SubCell"/>
</dbReference>
<gene>
    <name evidence="6" type="ORF">G7Z17_g2770</name>
</gene>
<name>A0A9P5LE45_9HYPO</name>
<dbReference type="Gene3D" id="4.10.240.10">
    <property type="entry name" value="Zn(2)-C6 fungal-type DNA-binding domain"/>
    <property type="match status" value="1"/>
</dbReference>
<evidence type="ECO:0000256" key="3">
    <source>
        <dbReference type="ARBA" id="ARBA00023242"/>
    </source>
</evidence>
<evidence type="ECO:0000256" key="1">
    <source>
        <dbReference type="ARBA" id="ARBA00004123"/>
    </source>
</evidence>
<dbReference type="SMART" id="SM00066">
    <property type="entry name" value="GAL4"/>
    <property type="match status" value="1"/>
</dbReference>
<dbReference type="Pfam" id="PF04082">
    <property type="entry name" value="Fungal_trans"/>
    <property type="match status" value="1"/>
</dbReference>
<dbReference type="InterPro" id="IPR007219">
    <property type="entry name" value="XnlR_reg_dom"/>
</dbReference>
<dbReference type="Proteomes" id="UP000722485">
    <property type="component" value="Unassembled WGS sequence"/>
</dbReference>
<dbReference type="InterPro" id="IPR001138">
    <property type="entry name" value="Zn2Cys6_DnaBD"/>
</dbReference>
<comment type="caution">
    <text evidence="6">The sequence shown here is derived from an EMBL/GenBank/DDBJ whole genome shotgun (WGS) entry which is preliminary data.</text>
</comment>
<dbReference type="PROSITE" id="PS50048">
    <property type="entry name" value="ZN2_CY6_FUNGAL_2"/>
    <property type="match status" value="1"/>
</dbReference>
<evidence type="ECO:0000256" key="4">
    <source>
        <dbReference type="SAM" id="MobiDB-lite"/>
    </source>
</evidence>